<dbReference type="InterPro" id="IPR036291">
    <property type="entry name" value="NAD(P)-bd_dom_sf"/>
</dbReference>
<keyword evidence="3" id="KW-1185">Reference proteome</keyword>
<evidence type="ECO:0000313" key="2">
    <source>
        <dbReference type="EMBL" id="QDU20368.1"/>
    </source>
</evidence>
<dbReference type="SUPFAM" id="SSF51735">
    <property type="entry name" value="NAD(P)-binding Rossmann-fold domains"/>
    <property type="match status" value="1"/>
</dbReference>
<evidence type="ECO:0000313" key="3">
    <source>
        <dbReference type="Proteomes" id="UP000319576"/>
    </source>
</evidence>
<dbReference type="PANTHER" id="PTHR48079:SF6">
    <property type="entry name" value="NAD(P)-BINDING DOMAIN-CONTAINING PROTEIN-RELATED"/>
    <property type="match status" value="1"/>
</dbReference>
<dbReference type="OrthoDB" id="9811743at2"/>
<dbReference type="GO" id="GO:0005737">
    <property type="term" value="C:cytoplasm"/>
    <property type="evidence" value="ECO:0007669"/>
    <property type="project" value="TreeGrafter"/>
</dbReference>
<evidence type="ECO:0000259" key="1">
    <source>
        <dbReference type="Pfam" id="PF01370"/>
    </source>
</evidence>
<dbReference type="Proteomes" id="UP000319576">
    <property type="component" value="Chromosome"/>
</dbReference>
<dbReference type="GO" id="GO:0016853">
    <property type="term" value="F:isomerase activity"/>
    <property type="evidence" value="ECO:0007669"/>
    <property type="project" value="UniProtKB-KW"/>
</dbReference>
<sequence length="330" mass="36133">MAGVTVVTGGAGFIGSHLVRLLVERGERVRVLDRPGAAVEHLPLSQIDYEPCDIRDEAAVARSLRGCGVVYHLAANPQLWTRRRRDFHRVNYLGTVHVLTAALRAGATRVLHTSTESILTRRRQTAAIAETQDVPSRDVIGPYCRSKFRAEGFAFHLARAGAPVVVVNPTLPVGPGDRGRSPPTQMMLDFCRGGRSAYLDADLNLMDVRDIAAGMTQAVERGRPGVRYLLGAENWSVKSVFDYLAKQTGLPPPRWRVPYPVALTAAYVSEFVADAITRTIPAATVTGVKLTRRRMKFDASRSLAELGLTPRPVAGSIDEALAWFREVGWL</sequence>
<keyword evidence="2" id="KW-0413">Isomerase</keyword>
<dbReference type="RefSeq" id="WP_145237796.1">
    <property type="nucleotide sequence ID" value="NZ_CP036273.1"/>
</dbReference>
<dbReference type="PANTHER" id="PTHR48079">
    <property type="entry name" value="PROTEIN YEEZ"/>
    <property type="match status" value="1"/>
</dbReference>
<accession>A0A517XS86</accession>
<name>A0A517XS86_9BACT</name>
<dbReference type="KEGG" id="uli:ETAA1_23200"/>
<dbReference type="Pfam" id="PF01370">
    <property type="entry name" value="Epimerase"/>
    <property type="match status" value="1"/>
</dbReference>
<dbReference type="InterPro" id="IPR051783">
    <property type="entry name" value="NAD(P)-dependent_oxidoreduct"/>
</dbReference>
<dbReference type="GO" id="GO:0004029">
    <property type="term" value="F:aldehyde dehydrogenase (NAD+) activity"/>
    <property type="evidence" value="ECO:0007669"/>
    <property type="project" value="TreeGrafter"/>
</dbReference>
<organism evidence="2 3">
    <name type="scientific">Urbifossiella limnaea</name>
    <dbReference type="NCBI Taxonomy" id="2528023"/>
    <lineage>
        <taxon>Bacteria</taxon>
        <taxon>Pseudomonadati</taxon>
        <taxon>Planctomycetota</taxon>
        <taxon>Planctomycetia</taxon>
        <taxon>Gemmatales</taxon>
        <taxon>Gemmataceae</taxon>
        <taxon>Urbifossiella</taxon>
    </lineage>
</organism>
<dbReference type="Gene3D" id="3.40.50.720">
    <property type="entry name" value="NAD(P)-binding Rossmann-like Domain"/>
    <property type="match status" value="1"/>
</dbReference>
<protein>
    <submittedName>
        <fullName evidence="2">3 beta-hydroxysteroid dehydrogenase/Delta 5--&gt;4-isomerase</fullName>
    </submittedName>
</protein>
<dbReference type="InterPro" id="IPR001509">
    <property type="entry name" value="Epimerase_deHydtase"/>
</dbReference>
<proteinExistence type="predicted"/>
<gene>
    <name evidence="2" type="ORF">ETAA1_23200</name>
</gene>
<reference evidence="2 3" key="1">
    <citation type="submission" date="2019-02" db="EMBL/GenBank/DDBJ databases">
        <title>Deep-cultivation of Planctomycetes and their phenomic and genomic characterization uncovers novel biology.</title>
        <authorList>
            <person name="Wiegand S."/>
            <person name="Jogler M."/>
            <person name="Boedeker C."/>
            <person name="Pinto D."/>
            <person name="Vollmers J."/>
            <person name="Rivas-Marin E."/>
            <person name="Kohn T."/>
            <person name="Peeters S.H."/>
            <person name="Heuer A."/>
            <person name="Rast P."/>
            <person name="Oberbeckmann S."/>
            <person name="Bunk B."/>
            <person name="Jeske O."/>
            <person name="Meyerdierks A."/>
            <person name="Storesund J.E."/>
            <person name="Kallscheuer N."/>
            <person name="Luecker S."/>
            <person name="Lage O.M."/>
            <person name="Pohl T."/>
            <person name="Merkel B.J."/>
            <person name="Hornburger P."/>
            <person name="Mueller R.-W."/>
            <person name="Bruemmer F."/>
            <person name="Labrenz M."/>
            <person name="Spormann A.M."/>
            <person name="Op den Camp H."/>
            <person name="Overmann J."/>
            <person name="Amann R."/>
            <person name="Jetten M.S.M."/>
            <person name="Mascher T."/>
            <person name="Medema M.H."/>
            <person name="Devos D.P."/>
            <person name="Kaster A.-K."/>
            <person name="Ovreas L."/>
            <person name="Rohde M."/>
            <person name="Galperin M.Y."/>
            <person name="Jogler C."/>
        </authorList>
    </citation>
    <scope>NUCLEOTIDE SEQUENCE [LARGE SCALE GENOMIC DNA]</scope>
    <source>
        <strain evidence="2 3">ETA_A1</strain>
    </source>
</reference>
<dbReference type="AlphaFoldDB" id="A0A517XS86"/>
<dbReference type="EMBL" id="CP036273">
    <property type="protein sequence ID" value="QDU20368.1"/>
    <property type="molecule type" value="Genomic_DNA"/>
</dbReference>
<feature type="domain" description="NAD-dependent epimerase/dehydratase" evidence="1">
    <location>
        <begin position="6"/>
        <end position="231"/>
    </location>
</feature>